<evidence type="ECO:0000256" key="7">
    <source>
        <dbReference type="ARBA" id="ARBA00023136"/>
    </source>
</evidence>
<comment type="subcellular location">
    <subcellularLocation>
        <location evidence="1">Membrane</location>
    </subcellularLocation>
</comment>
<dbReference type="SUPFAM" id="SSF81343">
    <property type="entry name" value="Fumarate reductase respiratory complex transmembrane subunits"/>
    <property type="match status" value="1"/>
</dbReference>
<sequence length="160" mass="17675">MSTAAETTIAAPRSTRVDAKYTRDKGKKGNFEMFAWLFMRVSGVILVVLVFGHLFSNLMLGEGIHGIDFGFVAGKWADPIWMFWDLVMLWLAMLHGANGVRTIINDYAQRDGVRFWLSMILYVATAAIIILGTLVIFTFEPCMVDATGQLLSGTPAFCAG</sequence>
<evidence type="ECO:0000313" key="10">
    <source>
        <dbReference type="Proteomes" id="UP000196230"/>
    </source>
</evidence>
<keyword evidence="5 8" id="KW-1133">Transmembrane helix</keyword>
<keyword evidence="3 8" id="KW-0812">Transmembrane</keyword>
<feature type="transmembrane region" description="Helical" evidence="8">
    <location>
        <begin position="115"/>
        <end position="139"/>
    </location>
</feature>
<evidence type="ECO:0000256" key="1">
    <source>
        <dbReference type="ARBA" id="ARBA00004370"/>
    </source>
</evidence>
<organism evidence="9 10">
    <name type="scientific">Micrococcus lylae</name>
    <dbReference type="NCBI Taxonomy" id="1273"/>
    <lineage>
        <taxon>Bacteria</taxon>
        <taxon>Bacillati</taxon>
        <taxon>Actinomycetota</taxon>
        <taxon>Actinomycetes</taxon>
        <taxon>Micrococcales</taxon>
        <taxon>Micrococcaceae</taxon>
        <taxon>Micrococcus</taxon>
    </lineage>
</organism>
<proteinExistence type="predicted"/>
<feature type="transmembrane region" description="Helical" evidence="8">
    <location>
        <begin position="33"/>
        <end position="56"/>
    </location>
</feature>
<evidence type="ECO:0000256" key="3">
    <source>
        <dbReference type="ARBA" id="ARBA00022692"/>
    </source>
</evidence>
<dbReference type="GO" id="GO:0046872">
    <property type="term" value="F:metal ion binding"/>
    <property type="evidence" value="ECO:0007669"/>
    <property type="project" value="UniProtKB-KW"/>
</dbReference>
<accession>A0A1R4JR79</accession>
<protein>
    <submittedName>
        <fullName evidence="9">Succinate dehydrogenase hydrophobic membrane anchor protein</fullName>
    </submittedName>
</protein>
<keyword evidence="4" id="KW-0479">Metal-binding</keyword>
<evidence type="ECO:0000256" key="4">
    <source>
        <dbReference type="ARBA" id="ARBA00022723"/>
    </source>
</evidence>
<keyword evidence="6" id="KW-0408">Iron</keyword>
<evidence type="ECO:0000256" key="2">
    <source>
        <dbReference type="ARBA" id="ARBA00022617"/>
    </source>
</evidence>
<keyword evidence="7 8" id="KW-0472">Membrane</keyword>
<dbReference type="RefSeq" id="WP_070638734.1">
    <property type="nucleotide sequence ID" value="NZ_FUKP01000067.1"/>
</dbReference>
<evidence type="ECO:0000256" key="6">
    <source>
        <dbReference type="ARBA" id="ARBA00023004"/>
    </source>
</evidence>
<dbReference type="CDD" id="cd03500">
    <property type="entry name" value="SQR_TypeA_SdhD_like"/>
    <property type="match status" value="1"/>
</dbReference>
<evidence type="ECO:0000313" key="9">
    <source>
        <dbReference type="EMBL" id="SJN34781.1"/>
    </source>
</evidence>
<reference evidence="9 10" key="1">
    <citation type="submission" date="2017-02" db="EMBL/GenBank/DDBJ databases">
        <authorList>
            <person name="Peterson S.W."/>
        </authorList>
    </citation>
    <scope>NUCLEOTIDE SEQUENCE [LARGE SCALE GENOMIC DNA]</scope>
    <source>
        <strain evidence="9 10">2B3F</strain>
    </source>
</reference>
<dbReference type="Gene3D" id="1.20.1300.10">
    <property type="entry name" value="Fumarate reductase/succinate dehydrogenase, transmembrane subunit"/>
    <property type="match status" value="1"/>
</dbReference>
<evidence type="ECO:0000256" key="5">
    <source>
        <dbReference type="ARBA" id="ARBA00022989"/>
    </source>
</evidence>
<dbReference type="GO" id="GO:0016020">
    <property type="term" value="C:membrane"/>
    <property type="evidence" value="ECO:0007669"/>
    <property type="project" value="UniProtKB-SubCell"/>
</dbReference>
<dbReference type="Proteomes" id="UP000196230">
    <property type="component" value="Unassembled WGS sequence"/>
</dbReference>
<dbReference type="Pfam" id="PF01127">
    <property type="entry name" value="Sdh_cyt"/>
    <property type="match status" value="1"/>
</dbReference>
<name>A0A1R4JR79_9MICC</name>
<dbReference type="InterPro" id="IPR034804">
    <property type="entry name" value="SQR/QFR_C/D"/>
</dbReference>
<dbReference type="EMBL" id="FUKP01000067">
    <property type="protein sequence ID" value="SJN34781.1"/>
    <property type="molecule type" value="Genomic_DNA"/>
</dbReference>
<dbReference type="InterPro" id="IPR000701">
    <property type="entry name" value="SuccDH_FuR_B_TM-su"/>
</dbReference>
<dbReference type="AlphaFoldDB" id="A0A1R4JR79"/>
<feature type="transmembrane region" description="Helical" evidence="8">
    <location>
        <begin position="76"/>
        <end position="94"/>
    </location>
</feature>
<gene>
    <name evidence="9" type="ORF">FM125_10250</name>
</gene>
<evidence type="ECO:0000256" key="8">
    <source>
        <dbReference type="SAM" id="Phobius"/>
    </source>
</evidence>
<keyword evidence="2" id="KW-0349">Heme</keyword>